<sequence length="176" mass="18154">MWEGDHPPPFIYIPNTHPIHDHNAVHNTNPPKTTAAANAVCTGLAGPTVGAAPELVGVNPGQLSAVEDAAAAAAVTKADAWLMMLLALASSILTLHGCATFAASTMGPSCRSGRPNSWFPTPHEGLVAFLRTSTTATGSTHVSTSFTVVGVTTGSRMGPRCASGWWSPQARATRSL</sequence>
<comment type="caution">
    <text evidence="1">The sequence shown here is derived from an EMBL/GenBank/DDBJ whole genome shotgun (WGS) entry which is preliminary data.</text>
</comment>
<keyword evidence="2" id="KW-1185">Reference proteome</keyword>
<name>A0ABR3VJM4_HUMIN</name>
<accession>A0ABR3VJM4</accession>
<dbReference type="EMBL" id="JAZGSY010000054">
    <property type="protein sequence ID" value="KAL1842094.1"/>
    <property type="molecule type" value="Genomic_DNA"/>
</dbReference>
<evidence type="ECO:0000313" key="2">
    <source>
        <dbReference type="Proteomes" id="UP001583172"/>
    </source>
</evidence>
<dbReference type="Proteomes" id="UP001583172">
    <property type="component" value="Unassembled WGS sequence"/>
</dbReference>
<protein>
    <submittedName>
        <fullName evidence="1">Uncharacterized protein</fullName>
    </submittedName>
</protein>
<reference evidence="1 2" key="1">
    <citation type="journal article" date="2024" name="Commun. Biol.">
        <title>Comparative genomic analysis of thermophilic fungi reveals convergent evolutionary adaptations and gene losses.</title>
        <authorList>
            <person name="Steindorff A.S."/>
            <person name="Aguilar-Pontes M.V."/>
            <person name="Robinson A.J."/>
            <person name="Andreopoulos B."/>
            <person name="LaButti K."/>
            <person name="Kuo A."/>
            <person name="Mondo S."/>
            <person name="Riley R."/>
            <person name="Otillar R."/>
            <person name="Haridas S."/>
            <person name="Lipzen A."/>
            <person name="Grimwood J."/>
            <person name="Schmutz J."/>
            <person name="Clum A."/>
            <person name="Reid I.D."/>
            <person name="Moisan M.C."/>
            <person name="Butler G."/>
            <person name="Nguyen T.T.M."/>
            <person name="Dewar K."/>
            <person name="Conant G."/>
            <person name="Drula E."/>
            <person name="Henrissat B."/>
            <person name="Hansel C."/>
            <person name="Singer S."/>
            <person name="Hutchinson M.I."/>
            <person name="de Vries R.P."/>
            <person name="Natvig D.O."/>
            <person name="Powell A.J."/>
            <person name="Tsang A."/>
            <person name="Grigoriev I.V."/>
        </authorList>
    </citation>
    <scope>NUCLEOTIDE SEQUENCE [LARGE SCALE GENOMIC DNA]</scope>
    <source>
        <strain evidence="1 2">CBS 620.91</strain>
    </source>
</reference>
<gene>
    <name evidence="1" type="ORF">VTJ49DRAFT_6076</name>
</gene>
<organism evidence="1 2">
    <name type="scientific">Humicola insolens</name>
    <name type="common">Soft-rot fungus</name>
    <dbReference type="NCBI Taxonomy" id="85995"/>
    <lineage>
        <taxon>Eukaryota</taxon>
        <taxon>Fungi</taxon>
        <taxon>Dikarya</taxon>
        <taxon>Ascomycota</taxon>
        <taxon>Pezizomycotina</taxon>
        <taxon>Sordariomycetes</taxon>
        <taxon>Sordariomycetidae</taxon>
        <taxon>Sordariales</taxon>
        <taxon>Chaetomiaceae</taxon>
        <taxon>Mycothermus</taxon>
    </lineage>
</organism>
<evidence type="ECO:0000313" key="1">
    <source>
        <dbReference type="EMBL" id="KAL1842094.1"/>
    </source>
</evidence>
<proteinExistence type="predicted"/>